<accession>A0A8J5NEQ1</accession>
<dbReference type="AlphaFoldDB" id="A0A8J5NEQ1"/>
<protein>
    <submittedName>
        <fullName evidence="1">Uncharacterized protein</fullName>
    </submittedName>
</protein>
<name>A0A8J5NEQ1_HOMAM</name>
<proteinExistence type="predicted"/>
<evidence type="ECO:0000313" key="1">
    <source>
        <dbReference type="EMBL" id="KAG7178133.1"/>
    </source>
</evidence>
<dbReference type="Proteomes" id="UP000747542">
    <property type="component" value="Unassembled WGS sequence"/>
</dbReference>
<keyword evidence="2" id="KW-1185">Reference proteome</keyword>
<comment type="caution">
    <text evidence="1">The sequence shown here is derived from an EMBL/GenBank/DDBJ whole genome shotgun (WGS) entry which is preliminary data.</text>
</comment>
<dbReference type="PANTHER" id="PTHR47018">
    <property type="entry name" value="CXC DOMAIN-CONTAINING PROTEIN-RELATED"/>
    <property type="match status" value="1"/>
</dbReference>
<organism evidence="1 2">
    <name type="scientific">Homarus americanus</name>
    <name type="common">American lobster</name>
    <dbReference type="NCBI Taxonomy" id="6706"/>
    <lineage>
        <taxon>Eukaryota</taxon>
        <taxon>Metazoa</taxon>
        <taxon>Ecdysozoa</taxon>
        <taxon>Arthropoda</taxon>
        <taxon>Crustacea</taxon>
        <taxon>Multicrustacea</taxon>
        <taxon>Malacostraca</taxon>
        <taxon>Eumalacostraca</taxon>
        <taxon>Eucarida</taxon>
        <taxon>Decapoda</taxon>
        <taxon>Pleocyemata</taxon>
        <taxon>Astacidea</taxon>
        <taxon>Nephropoidea</taxon>
        <taxon>Nephropidae</taxon>
        <taxon>Homarus</taxon>
    </lineage>
</organism>
<gene>
    <name evidence="1" type="ORF">Hamer_G003908</name>
</gene>
<sequence>MIGGPQIATLVKEFEESSHVNAKEQLQHHEQVPSFQSKFRAHVQSMVDTITDLGNPFSDESKEPVSLGSNIVAGVSVVKTVGAVKETGLLQYQTFVKERLIDHSKSTNEPLPQKKFTLLKDRPKQAVHSKNQALFLMVADYEQALSLICCSALKNSEASTGEPDDSAVVIDSAAVQMLKPCRDNEDLQRRRGTGTRRRVMPSSPLPRNCPEFLRVDENKTELFHLSQHIIQLNRDGKVIIVIAGQDVLCVRDYVDLSQLAPCSHEEADSRSLWRNLDNFWVRQYLQISASSPICICHGTIKSKGTAYVPCH</sequence>
<evidence type="ECO:0000313" key="2">
    <source>
        <dbReference type="Proteomes" id="UP000747542"/>
    </source>
</evidence>
<reference evidence="1" key="1">
    <citation type="journal article" date="2021" name="Sci. Adv.">
        <title>The American lobster genome reveals insights on longevity, neural, and immune adaptations.</title>
        <authorList>
            <person name="Polinski J.M."/>
            <person name="Zimin A.V."/>
            <person name="Clark K.F."/>
            <person name="Kohn A.B."/>
            <person name="Sadowski N."/>
            <person name="Timp W."/>
            <person name="Ptitsyn A."/>
            <person name="Khanna P."/>
            <person name="Romanova D.Y."/>
            <person name="Williams P."/>
            <person name="Greenwood S.J."/>
            <person name="Moroz L.L."/>
            <person name="Walt D.R."/>
            <person name="Bodnar A.G."/>
        </authorList>
    </citation>
    <scope>NUCLEOTIDE SEQUENCE</scope>
    <source>
        <strain evidence="1">GMGI-L3</strain>
    </source>
</reference>
<dbReference type="EMBL" id="JAHLQT010000697">
    <property type="protein sequence ID" value="KAG7178133.1"/>
    <property type="molecule type" value="Genomic_DNA"/>
</dbReference>
<feature type="non-terminal residue" evidence="1">
    <location>
        <position position="1"/>
    </location>
</feature>
<dbReference type="PANTHER" id="PTHR47018:SF4">
    <property type="match status" value="1"/>
</dbReference>